<accession>A0AAW6T2A5</accession>
<evidence type="ECO:0000259" key="9">
    <source>
        <dbReference type="Pfam" id="PF09335"/>
    </source>
</evidence>
<dbReference type="InterPro" id="IPR051311">
    <property type="entry name" value="DedA_domain"/>
</dbReference>
<dbReference type="PANTHER" id="PTHR42709">
    <property type="entry name" value="ALKALINE PHOSPHATASE LIKE PROTEIN"/>
    <property type="match status" value="1"/>
</dbReference>
<evidence type="ECO:0000256" key="4">
    <source>
        <dbReference type="ARBA" id="ARBA00022692"/>
    </source>
</evidence>
<comment type="similarity">
    <text evidence="2">Belongs to the DedA family.</text>
</comment>
<dbReference type="RefSeq" id="WP_281487685.1">
    <property type="nucleotide sequence ID" value="NZ_JASATX010000001.1"/>
</dbReference>
<comment type="subcellular location">
    <subcellularLocation>
        <location evidence="1">Cell membrane</location>
        <topology evidence="1">Multi-pass membrane protein</topology>
    </subcellularLocation>
</comment>
<evidence type="ECO:0000256" key="2">
    <source>
        <dbReference type="ARBA" id="ARBA00010792"/>
    </source>
</evidence>
<organism evidence="10 11">
    <name type="scientific">Ruicaihuangia caeni</name>
    <dbReference type="NCBI Taxonomy" id="3042517"/>
    <lineage>
        <taxon>Bacteria</taxon>
        <taxon>Bacillati</taxon>
        <taxon>Actinomycetota</taxon>
        <taxon>Actinomycetes</taxon>
        <taxon>Micrococcales</taxon>
        <taxon>Microbacteriaceae</taxon>
        <taxon>Ruicaihuangia</taxon>
    </lineage>
</organism>
<dbReference type="GO" id="GO:0005886">
    <property type="term" value="C:plasma membrane"/>
    <property type="evidence" value="ECO:0007669"/>
    <property type="project" value="UniProtKB-SubCell"/>
</dbReference>
<name>A0AAW6T2A5_9MICO</name>
<feature type="region of interest" description="Disordered" evidence="7">
    <location>
        <begin position="224"/>
        <end position="255"/>
    </location>
</feature>
<keyword evidence="6 8" id="KW-0472">Membrane</keyword>
<keyword evidence="3" id="KW-1003">Cell membrane</keyword>
<dbReference type="Proteomes" id="UP001321506">
    <property type="component" value="Unassembled WGS sequence"/>
</dbReference>
<dbReference type="Pfam" id="PF09335">
    <property type="entry name" value="VTT_dom"/>
    <property type="match status" value="1"/>
</dbReference>
<proteinExistence type="inferred from homology"/>
<evidence type="ECO:0000256" key="7">
    <source>
        <dbReference type="SAM" id="MobiDB-lite"/>
    </source>
</evidence>
<feature type="transmembrane region" description="Helical" evidence="8">
    <location>
        <begin position="182"/>
        <end position="203"/>
    </location>
</feature>
<evidence type="ECO:0000313" key="11">
    <source>
        <dbReference type="Proteomes" id="UP001321506"/>
    </source>
</evidence>
<keyword evidence="11" id="KW-1185">Reference proteome</keyword>
<feature type="transmembrane region" description="Helical" evidence="8">
    <location>
        <begin position="61"/>
        <end position="89"/>
    </location>
</feature>
<dbReference type="PANTHER" id="PTHR42709:SF6">
    <property type="entry name" value="UNDECAPRENYL PHOSPHATE TRANSPORTER A"/>
    <property type="match status" value="1"/>
</dbReference>
<feature type="transmembrane region" description="Helical" evidence="8">
    <location>
        <begin position="21"/>
        <end position="41"/>
    </location>
</feature>
<evidence type="ECO:0000256" key="8">
    <source>
        <dbReference type="SAM" id="Phobius"/>
    </source>
</evidence>
<gene>
    <name evidence="10" type="ORF">QF206_02875</name>
</gene>
<keyword evidence="4 8" id="KW-0812">Transmembrane</keyword>
<sequence length="255" mass="27530">MNDALSWLLQLVDSVDPVLRVVLAGVGIMLETSVLIGLIVPGDSIVVVAALATENPLVNPVMYVALMLAVIVGALIGESVGFALGRYFGPWIRRSRLGRRIGESNWVRAQQYLDRRGGIAVFISRFLPVLHSLIPLTVGMSTMRYRRFMAWTTPACVLWAFVYVTVGATAGNVTRELISKQLHFAGYVLAGILIVFFVVVLLVKRALSRSANRHMLVVVDPVTGESKPVGQADADTATSSDSPSEEDGRPSPGQG</sequence>
<feature type="transmembrane region" description="Helical" evidence="8">
    <location>
        <begin position="148"/>
        <end position="170"/>
    </location>
</feature>
<feature type="domain" description="VTT" evidence="9">
    <location>
        <begin position="41"/>
        <end position="168"/>
    </location>
</feature>
<evidence type="ECO:0000313" key="10">
    <source>
        <dbReference type="EMBL" id="MDI2097912.1"/>
    </source>
</evidence>
<dbReference type="AlphaFoldDB" id="A0AAW6T2A5"/>
<dbReference type="InterPro" id="IPR032816">
    <property type="entry name" value="VTT_dom"/>
</dbReference>
<feature type="compositionally biased region" description="Low complexity" evidence="7">
    <location>
        <begin position="232"/>
        <end position="242"/>
    </location>
</feature>
<evidence type="ECO:0000256" key="1">
    <source>
        <dbReference type="ARBA" id="ARBA00004651"/>
    </source>
</evidence>
<reference evidence="10 11" key="1">
    <citation type="submission" date="2023-04" db="EMBL/GenBank/DDBJ databases">
        <title>Klugiella caeni sp. nov. isolated from the sludge of biochemical tank.</title>
        <authorList>
            <person name="Geng K."/>
        </authorList>
    </citation>
    <scope>NUCLEOTIDE SEQUENCE [LARGE SCALE GENOMIC DNA]</scope>
    <source>
        <strain evidence="10 11">YN-L-19</strain>
    </source>
</reference>
<dbReference type="EMBL" id="JASATX010000001">
    <property type="protein sequence ID" value="MDI2097912.1"/>
    <property type="molecule type" value="Genomic_DNA"/>
</dbReference>
<protein>
    <submittedName>
        <fullName evidence="10">DedA family protein</fullName>
    </submittedName>
</protein>
<keyword evidence="5 8" id="KW-1133">Transmembrane helix</keyword>
<comment type="caution">
    <text evidence="10">The sequence shown here is derived from an EMBL/GenBank/DDBJ whole genome shotgun (WGS) entry which is preliminary data.</text>
</comment>
<evidence type="ECO:0000256" key="6">
    <source>
        <dbReference type="ARBA" id="ARBA00023136"/>
    </source>
</evidence>
<evidence type="ECO:0000256" key="5">
    <source>
        <dbReference type="ARBA" id="ARBA00022989"/>
    </source>
</evidence>
<evidence type="ECO:0000256" key="3">
    <source>
        <dbReference type="ARBA" id="ARBA00022475"/>
    </source>
</evidence>